<evidence type="ECO:0008006" key="4">
    <source>
        <dbReference type="Google" id="ProtNLM"/>
    </source>
</evidence>
<keyword evidence="1" id="KW-0732">Signal</keyword>
<evidence type="ECO:0000313" key="3">
    <source>
        <dbReference type="Proteomes" id="UP000216446"/>
    </source>
</evidence>
<feature type="signal peptide" evidence="1">
    <location>
        <begin position="1"/>
        <end position="20"/>
    </location>
</feature>
<reference evidence="2 3" key="1">
    <citation type="submission" date="2016-11" db="EMBL/GenBank/DDBJ databases">
        <title>Study of marine rhodopsin-containing bacteria.</title>
        <authorList>
            <person name="Yoshizawa S."/>
            <person name="Kumagai Y."/>
            <person name="Kogure K."/>
        </authorList>
    </citation>
    <scope>NUCLEOTIDE SEQUENCE [LARGE SCALE GENOMIC DNA]</scope>
    <source>
        <strain evidence="2 3">SG-29</strain>
    </source>
</reference>
<dbReference type="Proteomes" id="UP000216446">
    <property type="component" value="Unassembled WGS sequence"/>
</dbReference>
<organism evidence="2 3">
    <name type="scientific">Rubricoccus marinus</name>
    <dbReference type="NCBI Taxonomy" id="716817"/>
    <lineage>
        <taxon>Bacteria</taxon>
        <taxon>Pseudomonadati</taxon>
        <taxon>Rhodothermota</taxon>
        <taxon>Rhodothermia</taxon>
        <taxon>Rhodothermales</taxon>
        <taxon>Rubricoccaceae</taxon>
        <taxon>Rubricoccus</taxon>
    </lineage>
</organism>
<sequence>MIRLAAVAVLALIVAPTARAGQYTWIAGLGGDWSSTNNWEGTCPPDCEYPKEQDDIAIIPGPARITLDQPITIGTLILGPGVELVGTFGLTAGVTIIEGDFTIANPRLTGGAITITASARGNGPGVLSGTQLTCHLDGGSNLCDLSNIEIAVPSVSLIGSASMALHTSAAPSLASLYLDNEPLGPGGPPPGSITFSGPPATFDLSSLTLFDRFSSVTFAESDVTIADVEIHPEGDNGLRDMETLLVTGAMLWDGGTVETRSGFTLASGAVATASGNVFVSGAMDVLGRLNWEANNITLNSEGGEPDAADGHLTIQNGGVLNATVISGTIKGSGSLSVHGLLNAAYVGPSPDKTIRVEPDSLHFEDATVLIVDDTILQLGQPIGRTPLAIIGSHFDVDDDATLEIASDALYSCDDDTFIGSGTLRFEDGGFQTGTYHCDADIHVDLLVGQAANGVADLSGATVVADRIEVTAGTLRLPAETRTSILVVPATVEFATGSTPLALSELHVTGTASFGGRPVTVADVFSFGLSSASLIEETPLLSLSPGVDAQWDRGTIAATEMTVEEGATLDLVVNTSVVGGTLTNHGTIRHLTGDLSISGRLLNRGRYALEATGDGIDITGAGTFENEGRFERHTSLSRPVIRAAFVNRDTLDVDEGEIEFANLGNSTTLTNEGVIVGRSGVIELPNVSDVGGTVSPGHPDDPTDWLIFPQDVTLIAGSTVEMDIGGTTAIAEYDVVNVDVDGALYGSVQVRLVDGFVPAVGDRFAVMACGNTCDAAPEALNLPDGVLGTIEVSPRLVELVIAGVSVDAEAPPGETPEVLPTVFALHAPAPNPSSAAVAIGYDLPVSADVLLSLHDMRGRQVAVVSEGLRPAGRHAAEVDLRPLAPGVYVARLATGDQVFVRRLTVVR</sequence>
<dbReference type="NCBIfam" id="TIGR04183">
    <property type="entry name" value="Por_Secre_tail"/>
    <property type="match status" value="1"/>
</dbReference>
<dbReference type="InParanoid" id="A0A259TXJ8"/>
<proteinExistence type="predicted"/>
<dbReference type="OrthoDB" id="951108at2"/>
<accession>A0A259TXJ8</accession>
<gene>
    <name evidence="2" type="ORF">BSZ36_05230</name>
</gene>
<evidence type="ECO:0000313" key="2">
    <source>
        <dbReference type="EMBL" id="OZC02431.1"/>
    </source>
</evidence>
<dbReference type="RefSeq" id="WP_094546680.1">
    <property type="nucleotide sequence ID" value="NZ_MQWB01000001.1"/>
</dbReference>
<evidence type="ECO:0000256" key="1">
    <source>
        <dbReference type="SAM" id="SignalP"/>
    </source>
</evidence>
<protein>
    <recommendedName>
        <fullName evidence="4">Secretion system C-terminal sorting domain-containing protein</fullName>
    </recommendedName>
</protein>
<comment type="caution">
    <text evidence="2">The sequence shown here is derived from an EMBL/GenBank/DDBJ whole genome shotgun (WGS) entry which is preliminary data.</text>
</comment>
<dbReference type="EMBL" id="MQWB01000001">
    <property type="protein sequence ID" value="OZC02431.1"/>
    <property type="molecule type" value="Genomic_DNA"/>
</dbReference>
<dbReference type="InterPro" id="IPR026444">
    <property type="entry name" value="Secre_tail"/>
</dbReference>
<keyword evidence="3" id="KW-1185">Reference proteome</keyword>
<name>A0A259TXJ8_9BACT</name>
<dbReference type="AlphaFoldDB" id="A0A259TXJ8"/>
<feature type="chain" id="PRO_5013125096" description="Secretion system C-terminal sorting domain-containing protein" evidence="1">
    <location>
        <begin position="21"/>
        <end position="906"/>
    </location>
</feature>